<proteinExistence type="inferred from homology"/>
<comment type="function">
    <text evidence="1">Putative transcription activator involved in regulating light control of development.</text>
</comment>
<protein>
    <recommendedName>
        <fullName evidence="1">Protein FAR1-RELATED SEQUENCE</fullName>
    </recommendedName>
</protein>
<keyword evidence="1" id="KW-0539">Nucleus</keyword>
<dbReference type="PANTHER" id="PTHR31669:SF283">
    <property type="entry name" value="PROTEIN FAR1-RELATED SEQUENCE"/>
    <property type="match status" value="1"/>
</dbReference>
<keyword evidence="1" id="KW-0479">Metal-binding</keyword>
<organism evidence="3">
    <name type="scientific">Fagus sylvatica</name>
    <name type="common">Beechnut</name>
    <dbReference type="NCBI Taxonomy" id="28930"/>
    <lineage>
        <taxon>Eukaryota</taxon>
        <taxon>Viridiplantae</taxon>
        <taxon>Streptophyta</taxon>
        <taxon>Embryophyta</taxon>
        <taxon>Tracheophyta</taxon>
        <taxon>Spermatophyta</taxon>
        <taxon>Magnoliopsida</taxon>
        <taxon>eudicotyledons</taxon>
        <taxon>Gunneridae</taxon>
        <taxon>Pentapetalae</taxon>
        <taxon>rosids</taxon>
        <taxon>fabids</taxon>
        <taxon>Fagales</taxon>
        <taxon>Fagaceae</taxon>
        <taxon>Fagus</taxon>
    </lineage>
</organism>
<evidence type="ECO:0000256" key="2">
    <source>
        <dbReference type="SAM" id="MobiDB-lite"/>
    </source>
</evidence>
<evidence type="ECO:0000256" key="1">
    <source>
        <dbReference type="RuleBase" id="RU367018"/>
    </source>
</evidence>
<keyword evidence="1" id="KW-0863">Zinc-finger</keyword>
<dbReference type="AlphaFoldDB" id="A0A2N9H6N9"/>
<sequence>MSRLAKLYEERGRWVPAFLNSNFFAGMSSSQRLESMNIFFDGYLHSSTTLKVFVNQFENTMQNKVEDEILSDFECFEDKLKCSSSSPKEKQFQEAYTHEIFKRECMTVLPDRYILDRWKNDIKRKHIYVSTCTDDIQHNPILERYETLRRLARDVLEIGAESIENFNVLEKLLIDLKDNFPRSCDKQPLSQRKNSVGATFDVVKTEVVRSPIVVKRKGRPRMKQLKSSMEEAVSKPKKKRNTAATRNLAQSTSTTGVGGSAYGDGSTSNMEYPMSMPHSNDGYRLDKSNAFPEFCVRYTHSMVHDQKPSLHPISMGGGMTFELELIGATALQKAQKTKGNLHIQGCIALLQIWACEHLGIGQKNVEINQPFPRFLAWTHQRMFSKMAMEVFSNNVNVLSVLAAMPWEQQESVVQEAMEILQETHGSLHTAILRNDGAGPSNTTQTPFNQWQLELQAERTKREALARHVKRLKDELHRVKGLVATVIESSPIVQQNQTPPSQNLEQNQPPIQSQLPIQTPIVDLPNSPSKAVKRGKPAKKKAKAAMVDLASSPSKWDNEGEAAVTMVDLK</sequence>
<dbReference type="InterPro" id="IPR031052">
    <property type="entry name" value="FHY3/FAR1"/>
</dbReference>
<reference evidence="3" key="1">
    <citation type="submission" date="2018-02" db="EMBL/GenBank/DDBJ databases">
        <authorList>
            <person name="Cohen D.B."/>
            <person name="Kent A.D."/>
        </authorList>
    </citation>
    <scope>NUCLEOTIDE SEQUENCE</scope>
</reference>
<dbReference type="GO" id="GO:0006355">
    <property type="term" value="P:regulation of DNA-templated transcription"/>
    <property type="evidence" value="ECO:0007669"/>
    <property type="project" value="UniProtKB-UniRule"/>
</dbReference>
<accession>A0A2N9H6N9</accession>
<dbReference type="EMBL" id="OIVN01002913">
    <property type="protein sequence ID" value="SPD07453.1"/>
    <property type="molecule type" value="Genomic_DNA"/>
</dbReference>
<comment type="subcellular location">
    <subcellularLocation>
        <location evidence="1">Nucleus</location>
    </subcellularLocation>
</comment>
<dbReference type="PANTHER" id="PTHR31669">
    <property type="entry name" value="PROTEIN FAR1-RELATED SEQUENCE 10-RELATED"/>
    <property type="match status" value="1"/>
</dbReference>
<feature type="compositionally biased region" description="Polar residues" evidence="2">
    <location>
        <begin position="242"/>
        <end position="255"/>
    </location>
</feature>
<feature type="region of interest" description="Disordered" evidence="2">
    <location>
        <begin position="549"/>
        <end position="569"/>
    </location>
</feature>
<dbReference type="GO" id="GO:0008270">
    <property type="term" value="F:zinc ion binding"/>
    <property type="evidence" value="ECO:0007669"/>
    <property type="project" value="UniProtKB-UniRule"/>
</dbReference>
<gene>
    <name evidence="3" type="ORF">FSB_LOCUS35335</name>
</gene>
<comment type="similarity">
    <text evidence="1">Belongs to the FHY3/FAR1 family.</text>
</comment>
<feature type="region of interest" description="Disordered" evidence="2">
    <location>
        <begin position="218"/>
        <end position="264"/>
    </location>
</feature>
<dbReference type="GO" id="GO:0005634">
    <property type="term" value="C:nucleus"/>
    <property type="evidence" value="ECO:0007669"/>
    <property type="project" value="UniProtKB-SubCell"/>
</dbReference>
<name>A0A2N9H6N9_FAGSY</name>
<evidence type="ECO:0000313" key="3">
    <source>
        <dbReference type="EMBL" id="SPD07453.1"/>
    </source>
</evidence>
<keyword evidence="1" id="KW-0862">Zinc</keyword>